<keyword evidence="5 8" id="KW-0812">Transmembrane</keyword>
<evidence type="ECO:0000256" key="4">
    <source>
        <dbReference type="ARBA" id="ARBA00022475"/>
    </source>
</evidence>
<evidence type="ECO:0000256" key="2">
    <source>
        <dbReference type="ARBA" id="ARBA00007783"/>
    </source>
</evidence>
<dbReference type="InterPro" id="IPR047817">
    <property type="entry name" value="ABC2_TM_bact-type"/>
</dbReference>
<dbReference type="RefSeq" id="WP_050350711.1">
    <property type="nucleotide sequence ID" value="NZ_CP073011.1"/>
</dbReference>
<dbReference type="Pfam" id="PF12698">
    <property type="entry name" value="ABC2_membrane_3"/>
    <property type="match status" value="1"/>
</dbReference>
<evidence type="ECO:0000256" key="5">
    <source>
        <dbReference type="ARBA" id="ARBA00022692"/>
    </source>
</evidence>
<gene>
    <name evidence="10" type="ORF">AFK71_06340</name>
</gene>
<comment type="subcellular location">
    <subcellularLocation>
        <location evidence="1 8">Cell membrane</location>
        <topology evidence="1 8">Multi-pass membrane protein</topology>
    </subcellularLocation>
</comment>
<dbReference type="Proteomes" id="UP000036780">
    <property type="component" value="Unassembled WGS sequence"/>
</dbReference>
<keyword evidence="11" id="KW-1185">Reference proteome</keyword>
<feature type="domain" description="ABC transmembrane type-2" evidence="9">
    <location>
        <begin position="148"/>
        <end position="380"/>
    </location>
</feature>
<feature type="transmembrane region" description="Helical" evidence="8">
    <location>
        <begin position="267"/>
        <end position="289"/>
    </location>
</feature>
<organism evidence="10 11">
    <name type="scientific">Virgibacillus pantothenticus</name>
    <dbReference type="NCBI Taxonomy" id="1473"/>
    <lineage>
        <taxon>Bacteria</taxon>
        <taxon>Bacillati</taxon>
        <taxon>Bacillota</taxon>
        <taxon>Bacilli</taxon>
        <taxon>Bacillales</taxon>
        <taxon>Bacillaceae</taxon>
        <taxon>Virgibacillus</taxon>
    </lineage>
</organism>
<evidence type="ECO:0000313" key="10">
    <source>
        <dbReference type="EMBL" id="KNE21290.1"/>
    </source>
</evidence>
<feature type="transmembrane region" description="Helical" evidence="8">
    <location>
        <begin position="324"/>
        <end position="347"/>
    </location>
</feature>
<dbReference type="InterPro" id="IPR000412">
    <property type="entry name" value="ABC_2_transport"/>
</dbReference>
<keyword evidence="7 8" id="KW-0472">Membrane</keyword>
<feature type="transmembrane region" description="Helical" evidence="8">
    <location>
        <begin position="190"/>
        <end position="211"/>
    </location>
</feature>
<dbReference type="InterPro" id="IPR051449">
    <property type="entry name" value="ABC-2_transporter_component"/>
</dbReference>
<accession>A0A0L0QRM5</accession>
<dbReference type="PANTHER" id="PTHR30294">
    <property type="entry name" value="MEMBRANE COMPONENT OF ABC TRANSPORTER YHHJ-RELATED"/>
    <property type="match status" value="1"/>
</dbReference>
<feature type="transmembrane region" description="Helical" evidence="8">
    <location>
        <begin position="359"/>
        <end position="377"/>
    </location>
</feature>
<dbReference type="GeneID" id="66872983"/>
<feature type="transmembrane region" description="Helical" evidence="8">
    <location>
        <begin position="237"/>
        <end position="261"/>
    </location>
</feature>
<evidence type="ECO:0000256" key="1">
    <source>
        <dbReference type="ARBA" id="ARBA00004651"/>
    </source>
</evidence>
<evidence type="ECO:0000259" key="9">
    <source>
        <dbReference type="PROSITE" id="PS51012"/>
    </source>
</evidence>
<evidence type="ECO:0000313" key="11">
    <source>
        <dbReference type="Proteomes" id="UP000036780"/>
    </source>
</evidence>
<dbReference type="InterPro" id="IPR013525">
    <property type="entry name" value="ABC2_TM"/>
</dbReference>
<evidence type="ECO:0000256" key="7">
    <source>
        <dbReference type="ARBA" id="ARBA00023136"/>
    </source>
</evidence>
<dbReference type="PROSITE" id="PS51012">
    <property type="entry name" value="ABC_TM2"/>
    <property type="match status" value="1"/>
</dbReference>
<dbReference type="Gene3D" id="3.40.1710.10">
    <property type="entry name" value="abc type-2 transporter like domain"/>
    <property type="match status" value="1"/>
</dbReference>
<proteinExistence type="inferred from homology"/>
<comment type="caution">
    <text evidence="10">The sequence shown here is derived from an EMBL/GenBank/DDBJ whole genome shotgun (WGS) entry which is preliminary data.</text>
</comment>
<keyword evidence="3 8" id="KW-0813">Transport</keyword>
<dbReference type="GO" id="GO:0140359">
    <property type="term" value="F:ABC-type transporter activity"/>
    <property type="evidence" value="ECO:0007669"/>
    <property type="project" value="InterPro"/>
</dbReference>
<dbReference type="OrthoDB" id="9776218at2"/>
<comment type="similarity">
    <text evidence="2 8">Belongs to the ABC-2 integral membrane protein family.</text>
</comment>
<dbReference type="PRINTS" id="PR00164">
    <property type="entry name" value="ABC2TRNSPORT"/>
</dbReference>
<sequence length="382" mass="42764">MSKRTSTFSLSRYISIVKKEIIQIKKDPASLAIALVLPVMLLFLLGYAVSSEVENMDIAIWDQNKTKESRDLFQQYGNSHYFTTSYHVTSYEEVNHLLDNGKIGMALVIPTNYSKQLIRNEASIQILVDGSDPNIANTALKNASLITQNKSLDIQKEQLNNQGVQEVSQPLKEESRVFYNPDMDMMKFNIPGLIGLIMQEVILILTAFSLVREKERGTMEQLIVTPIKPSELILGKLTPYTVIGFISFLFVLIAGVLWFGVPIQGSVPLLILLSTLFLITTLAMGILVSTIAKNQLQAMQIAFAIILPSVIISGFVFPREPMPIIIQAMGGFIPLTYFLEILRGIFLKGIGIEELWKQTLILLTFTVILCIATTLSFKKRLE</sequence>
<feature type="transmembrane region" description="Helical" evidence="8">
    <location>
        <begin position="29"/>
        <end position="49"/>
    </location>
</feature>
<evidence type="ECO:0000256" key="3">
    <source>
        <dbReference type="ARBA" id="ARBA00022448"/>
    </source>
</evidence>
<dbReference type="PANTHER" id="PTHR30294:SF29">
    <property type="entry name" value="MULTIDRUG ABC TRANSPORTER PERMEASE YBHS-RELATED"/>
    <property type="match status" value="1"/>
</dbReference>
<keyword evidence="6 8" id="KW-1133">Transmembrane helix</keyword>
<dbReference type="GO" id="GO:0043190">
    <property type="term" value="C:ATP-binding cassette (ABC) transporter complex"/>
    <property type="evidence" value="ECO:0007669"/>
    <property type="project" value="InterPro"/>
</dbReference>
<feature type="transmembrane region" description="Helical" evidence="8">
    <location>
        <begin position="301"/>
        <end position="318"/>
    </location>
</feature>
<protein>
    <recommendedName>
        <fullName evidence="8">Transport permease protein</fullName>
    </recommendedName>
</protein>
<keyword evidence="4 8" id="KW-1003">Cell membrane</keyword>
<reference evidence="11" key="1">
    <citation type="submission" date="2015-07" db="EMBL/GenBank/DDBJ databases">
        <title>Fjat-10053 dsm26.</title>
        <authorList>
            <person name="Liu B."/>
            <person name="Wang J."/>
            <person name="Zhu Y."/>
            <person name="Liu G."/>
            <person name="Chen Q."/>
            <person name="Chen Z."/>
            <person name="Lan J."/>
            <person name="Che J."/>
            <person name="Ge C."/>
            <person name="Shi H."/>
            <person name="Pan Z."/>
            <person name="Liu X."/>
        </authorList>
    </citation>
    <scope>NUCLEOTIDE SEQUENCE [LARGE SCALE GENOMIC DNA]</scope>
    <source>
        <strain evidence="11">DSM 26</strain>
    </source>
</reference>
<evidence type="ECO:0000256" key="6">
    <source>
        <dbReference type="ARBA" id="ARBA00022989"/>
    </source>
</evidence>
<name>A0A0L0QRM5_VIRPA</name>
<dbReference type="EMBL" id="LGTO01000005">
    <property type="protein sequence ID" value="KNE21290.1"/>
    <property type="molecule type" value="Genomic_DNA"/>
</dbReference>
<dbReference type="PATRIC" id="fig|1473.5.peg.4276"/>
<dbReference type="AlphaFoldDB" id="A0A0L0QRM5"/>
<evidence type="ECO:0000256" key="8">
    <source>
        <dbReference type="RuleBase" id="RU361157"/>
    </source>
</evidence>